<comment type="caution">
    <text evidence="1">The sequence shown here is derived from an EMBL/GenBank/DDBJ whole genome shotgun (WGS) entry which is preliminary data.</text>
</comment>
<evidence type="ECO:0000313" key="2">
    <source>
        <dbReference type="Proteomes" id="UP000626795"/>
    </source>
</evidence>
<protein>
    <submittedName>
        <fullName evidence="1">Uncharacterized protein</fullName>
    </submittedName>
</protein>
<sequence length="200" mass="22734">MGKQNDPFPLDLYPLLYGANDFSRLIEFDLDNGGKLVLNGMDFFRAAYGHSPELKRILTSYPYQIKPPGKGDSILSLLLPPFPSHLKPSGNLDVLQLSHKFVKQDAVFLAHLKRDVYKVIHEFANNCFKSFFNQSKKGPIPFIFLAPEPWHTHPDVTIRVRGIPFDNQKSFLGLNILGMRPLQNSSKSPKFPQRHLGDFS</sequence>
<proteinExistence type="predicted"/>
<dbReference type="RefSeq" id="WP_204788569.1">
    <property type="nucleotide sequence ID" value="NZ_CABFLZ010000038.1"/>
</dbReference>
<dbReference type="AlphaFoldDB" id="A0A9X9QYR1"/>
<organism evidence="1 2">
    <name type="scientific">Neisseria subflava</name>
    <dbReference type="NCBI Taxonomy" id="28449"/>
    <lineage>
        <taxon>Bacteria</taxon>
        <taxon>Pseudomonadati</taxon>
        <taxon>Pseudomonadota</taxon>
        <taxon>Betaproteobacteria</taxon>
        <taxon>Neisseriales</taxon>
        <taxon>Neisseriaceae</taxon>
        <taxon>Neisseria</taxon>
    </lineage>
</organism>
<dbReference type="Proteomes" id="UP000626795">
    <property type="component" value="Unassembled WGS sequence"/>
</dbReference>
<accession>A0A9X9QYR1</accession>
<gene>
    <name evidence="1" type="ORF">ONOEEDHL_02212</name>
</gene>
<keyword evidence="2" id="KW-1185">Reference proteome</keyword>
<name>A0A9X9QYR1_NEISU</name>
<reference evidence="1" key="1">
    <citation type="submission" date="2019-05" db="EMBL/GenBank/DDBJ databases">
        <authorList>
            <person name="Hibberd M."/>
        </authorList>
    </citation>
    <scope>NUCLEOTIDE SEQUENCE</scope>
    <source>
        <strain evidence="1">Neisseria_subflava_BgEED23</strain>
    </source>
</reference>
<dbReference type="EMBL" id="CABFLZ010000038">
    <property type="protein sequence ID" value="VTY07991.1"/>
    <property type="molecule type" value="Genomic_DNA"/>
</dbReference>
<evidence type="ECO:0000313" key="1">
    <source>
        <dbReference type="EMBL" id="VTY07991.1"/>
    </source>
</evidence>